<accession>A0A069CVR2</accession>
<dbReference type="Pfam" id="PF12836">
    <property type="entry name" value="HHH_3"/>
    <property type="match status" value="1"/>
</dbReference>
<evidence type="ECO:0000313" key="3">
    <source>
        <dbReference type="EMBL" id="GAK31278.1"/>
    </source>
</evidence>
<evidence type="ECO:0000256" key="1">
    <source>
        <dbReference type="SAM" id="Phobius"/>
    </source>
</evidence>
<dbReference type="AlphaFoldDB" id="A0A069CVR2"/>
<dbReference type="SMART" id="SM00278">
    <property type="entry name" value="HhH1"/>
    <property type="match status" value="2"/>
</dbReference>
<dbReference type="RefSeq" id="WP_045476865.1">
    <property type="nucleotide sequence ID" value="NZ_DF820491.1"/>
</dbReference>
<name>A0A069CVR2_WEIOS</name>
<dbReference type="STRING" id="1329250.WOSG25_081110"/>
<dbReference type="Gene3D" id="1.10.150.280">
    <property type="entry name" value="AF1531-like domain"/>
    <property type="match status" value="1"/>
</dbReference>
<dbReference type="EMBL" id="DF820491">
    <property type="protein sequence ID" value="GAK31278.1"/>
    <property type="molecule type" value="Genomic_DNA"/>
</dbReference>
<dbReference type="InterPro" id="IPR003583">
    <property type="entry name" value="Hlx-hairpin-Hlx_DNA-bd_motif"/>
</dbReference>
<keyword evidence="1" id="KW-0472">Membrane</keyword>
<evidence type="ECO:0000259" key="2">
    <source>
        <dbReference type="SMART" id="SM00278"/>
    </source>
</evidence>
<dbReference type="PANTHER" id="PTHR21180">
    <property type="entry name" value="ENDONUCLEASE/EXONUCLEASE/PHOSPHATASE FAMILY DOMAIN-CONTAINING PROTEIN 1"/>
    <property type="match status" value="1"/>
</dbReference>
<proteinExistence type="predicted"/>
<dbReference type="Pfam" id="PF10531">
    <property type="entry name" value="SLBB"/>
    <property type="match status" value="1"/>
</dbReference>
<dbReference type="PANTHER" id="PTHR21180:SF32">
    <property type="entry name" value="ENDONUCLEASE_EXONUCLEASE_PHOSPHATASE FAMILY DOMAIN-CONTAINING PROTEIN 1"/>
    <property type="match status" value="1"/>
</dbReference>
<dbReference type="GO" id="GO:0003677">
    <property type="term" value="F:DNA binding"/>
    <property type="evidence" value="ECO:0007669"/>
    <property type="project" value="InterPro"/>
</dbReference>
<dbReference type="InterPro" id="IPR051675">
    <property type="entry name" value="Endo/Exo/Phosphatase_dom_1"/>
</dbReference>
<keyword evidence="1" id="KW-1133">Transmembrane helix</keyword>
<dbReference type="NCBIfam" id="TIGR00426">
    <property type="entry name" value="competence protein ComEA helix-hairpin-helix repeat region"/>
    <property type="match status" value="1"/>
</dbReference>
<sequence>MWEVWLRRNWQWISLAGVILIVSLGLVWINVTHKEASATKLASKPMDKPLPVKKSVSKQLVIDVKGGVVRPGIYYFVKAPTVAQVVATAGGFDKAVRTERLNLAAKMADQTVLFIPLGDADVPAEFPLPGVQVKESAGANFAKSNLININQANKAELMNLTGIGAKRAEDIINYRNGHGNFKEKDELKLVHGIGEKIFERISSQITI</sequence>
<gene>
    <name evidence="3" type="primary">comEA</name>
    <name evidence="3" type="ORF">WOSG25_081110</name>
</gene>
<dbReference type="SUPFAM" id="SSF47781">
    <property type="entry name" value="RuvA domain 2-like"/>
    <property type="match status" value="1"/>
</dbReference>
<keyword evidence="1" id="KW-0812">Transmembrane</keyword>
<dbReference type="InterPro" id="IPR004509">
    <property type="entry name" value="Competence_ComEA_HhH"/>
</dbReference>
<dbReference type="InterPro" id="IPR019554">
    <property type="entry name" value="Soluble_ligand-bd"/>
</dbReference>
<feature type="domain" description="Helix-hairpin-helix DNA-binding motif class 1" evidence="2">
    <location>
        <begin position="185"/>
        <end position="204"/>
    </location>
</feature>
<protein>
    <submittedName>
        <fullName evidence="3">Late competence protein</fullName>
    </submittedName>
</protein>
<dbReference type="Proteomes" id="UP000030643">
    <property type="component" value="Unassembled WGS sequence"/>
</dbReference>
<feature type="transmembrane region" description="Helical" evidence="1">
    <location>
        <begin position="12"/>
        <end position="31"/>
    </location>
</feature>
<organism evidence="3 4">
    <name type="scientific">Weissella oryzae (strain DSM 25784 / JCM 18191 / LMG 30913 / SG25)</name>
    <dbReference type="NCBI Taxonomy" id="1329250"/>
    <lineage>
        <taxon>Bacteria</taxon>
        <taxon>Bacillati</taxon>
        <taxon>Bacillota</taxon>
        <taxon>Bacilli</taxon>
        <taxon>Lactobacillales</taxon>
        <taxon>Lactobacillaceae</taxon>
        <taxon>Weissella</taxon>
    </lineage>
</organism>
<feature type="domain" description="Helix-hairpin-helix DNA-binding motif class 1" evidence="2">
    <location>
        <begin position="155"/>
        <end position="174"/>
    </location>
</feature>
<dbReference type="OrthoDB" id="9790239at2"/>
<dbReference type="InterPro" id="IPR010994">
    <property type="entry name" value="RuvA_2-like"/>
</dbReference>
<dbReference type="eggNOG" id="COG1555">
    <property type="taxonomic scope" value="Bacteria"/>
</dbReference>
<keyword evidence="4" id="KW-1185">Reference proteome</keyword>
<dbReference type="GO" id="GO:0006281">
    <property type="term" value="P:DNA repair"/>
    <property type="evidence" value="ECO:0007669"/>
    <property type="project" value="InterPro"/>
</dbReference>
<reference evidence="4" key="1">
    <citation type="journal article" date="2014" name="Genome Announc.">
        <title>Draft genome sequence of Weissella oryzae SG25T, isolated from fermented rice grains.</title>
        <authorList>
            <person name="Tanizawa Y."/>
            <person name="Fujisawa T."/>
            <person name="Mochizuki T."/>
            <person name="Kaminuma E."/>
            <person name="Suzuki Y."/>
            <person name="Nakamura Y."/>
            <person name="Tohno M."/>
        </authorList>
    </citation>
    <scope>NUCLEOTIDE SEQUENCE [LARGE SCALE GENOMIC DNA]</scope>
    <source>
        <strain evidence="4">DSM 25784 / JCM 18191 / LMG 30913 / SG25</strain>
    </source>
</reference>
<evidence type="ECO:0000313" key="4">
    <source>
        <dbReference type="Proteomes" id="UP000030643"/>
    </source>
</evidence>